<dbReference type="AlphaFoldDB" id="A0AAV7V621"/>
<organism evidence="1 2">
    <name type="scientific">Pleurodeles waltl</name>
    <name type="common">Iberian ribbed newt</name>
    <dbReference type="NCBI Taxonomy" id="8319"/>
    <lineage>
        <taxon>Eukaryota</taxon>
        <taxon>Metazoa</taxon>
        <taxon>Chordata</taxon>
        <taxon>Craniata</taxon>
        <taxon>Vertebrata</taxon>
        <taxon>Euteleostomi</taxon>
        <taxon>Amphibia</taxon>
        <taxon>Batrachia</taxon>
        <taxon>Caudata</taxon>
        <taxon>Salamandroidea</taxon>
        <taxon>Salamandridae</taxon>
        <taxon>Pleurodelinae</taxon>
        <taxon>Pleurodeles</taxon>
    </lineage>
</organism>
<dbReference type="Proteomes" id="UP001066276">
    <property type="component" value="Chromosome 2_2"/>
</dbReference>
<accession>A0AAV7V621</accession>
<comment type="caution">
    <text evidence="1">The sequence shown here is derived from an EMBL/GenBank/DDBJ whole genome shotgun (WGS) entry which is preliminary data.</text>
</comment>
<evidence type="ECO:0000313" key="1">
    <source>
        <dbReference type="EMBL" id="KAJ1195482.1"/>
    </source>
</evidence>
<name>A0AAV7V621_PLEWA</name>
<dbReference type="EMBL" id="JANPWB010000004">
    <property type="protein sequence ID" value="KAJ1195482.1"/>
    <property type="molecule type" value="Genomic_DNA"/>
</dbReference>
<protein>
    <submittedName>
        <fullName evidence="1">Uncharacterized protein</fullName>
    </submittedName>
</protein>
<proteinExistence type="predicted"/>
<evidence type="ECO:0000313" key="2">
    <source>
        <dbReference type="Proteomes" id="UP001066276"/>
    </source>
</evidence>
<reference evidence="1" key="1">
    <citation type="journal article" date="2022" name="bioRxiv">
        <title>Sequencing and chromosome-scale assembly of the giantPleurodeles waltlgenome.</title>
        <authorList>
            <person name="Brown T."/>
            <person name="Elewa A."/>
            <person name="Iarovenko S."/>
            <person name="Subramanian E."/>
            <person name="Araus A.J."/>
            <person name="Petzold A."/>
            <person name="Susuki M."/>
            <person name="Suzuki K.-i.T."/>
            <person name="Hayashi T."/>
            <person name="Toyoda A."/>
            <person name="Oliveira C."/>
            <person name="Osipova E."/>
            <person name="Leigh N.D."/>
            <person name="Simon A."/>
            <person name="Yun M.H."/>
        </authorList>
    </citation>
    <scope>NUCLEOTIDE SEQUENCE</scope>
    <source>
        <strain evidence="1">20211129_DDA</strain>
        <tissue evidence="1">Liver</tissue>
    </source>
</reference>
<sequence length="118" mass="13186">MDCLLHRIAWKELIVPGEADRNTGPTSFGIFWAASALSLVFYSTVRCYERHCTQPQEGKVRKSGSIVADFHVLTSLPVLGKCHGMRIQAVRTTPCVCSKEEEYQRNLWAVPDGQCATD</sequence>
<keyword evidence="2" id="KW-1185">Reference proteome</keyword>
<gene>
    <name evidence="1" type="ORF">NDU88_004762</name>
</gene>